<sequence length="76" mass="8281">MLDFLSISQVPTPQPSPLPNNAPLVDSGAQNIIYIGLFLLVIAVTFVIGIISKKLEYALIFAATLSAILIAFFWFL</sequence>
<keyword evidence="2" id="KW-1133">Transmembrane helix</keyword>
<feature type="compositionally biased region" description="Polar residues" evidence="1">
    <location>
        <begin position="1"/>
        <end position="11"/>
    </location>
</feature>
<feature type="transmembrane region" description="Helical" evidence="2">
    <location>
        <begin position="32"/>
        <end position="51"/>
    </location>
</feature>
<evidence type="ECO:0000256" key="1">
    <source>
        <dbReference type="SAM" id="MobiDB-lite"/>
    </source>
</evidence>
<dbReference type="AlphaFoldDB" id="A0AAW9QQ86"/>
<keyword evidence="4" id="KW-1185">Reference proteome</keyword>
<comment type="caution">
    <text evidence="3">The sequence shown here is derived from an EMBL/GenBank/DDBJ whole genome shotgun (WGS) entry which is preliminary data.</text>
</comment>
<dbReference type="Proteomes" id="UP001328733">
    <property type="component" value="Unassembled WGS sequence"/>
</dbReference>
<organism evidence="3 4">
    <name type="scientific">Pannus brasiliensis CCIBt3594</name>
    <dbReference type="NCBI Taxonomy" id="1427578"/>
    <lineage>
        <taxon>Bacteria</taxon>
        <taxon>Bacillati</taxon>
        <taxon>Cyanobacteriota</taxon>
        <taxon>Cyanophyceae</taxon>
        <taxon>Oscillatoriophycideae</taxon>
        <taxon>Chroococcales</taxon>
        <taxon>Microcystaceae</taxon>
        <taxon>Pannus</taxon>
    </lineage>
</organism>
<keyword evidence="2" id="KW-0812">Transmembrane</keyword>
<name>A0AAW9QQ86_9CHRO</name>
<evidence type="ECO:0000313" key="4">
    <source>
        <dbReference type="Proteomes" id="UP001328733"/>
    </source>
</evidence>
<gene>
    <name evidence="3" type="ORF">V0288_22600</name>
</gene>
<dbReference type="RefSeq" id="WP_332867406.1">
    <property type="nucleotide sequence ID" value="NZ_JBAFSM010000066.1"/>
</dbReference>
<proteinExistence type="predicted"/>
<accession>A0AAW9QQ86</accession>
<evidence type="ECO:0000313" key="3">
    <source>
        <dbReference type="EMBL" id="MEG3439935.1"/>
    </source>
</evidence>
<keyword evidence="2" id="KW-0472">Membrane</keyword>
<evidence type="ECO:0000256" key="2">
    <source>
        <dbReference type="SAM" id="Phobius"/>
    </source>
</evidence>
<dbReference type="EMBL" id="JBAFSM010000066">
    <property type="protein sequence ID" value="MEG3439935.1"/>
    <property type="molecule type" value="Genomic_DNA"/>
</dbReference>
<feature type="transmembrane region" description="Helical" evidence="2">
    <location>
        <begin position="58"/>
        <end position="75"/>
    </location>
</feature>
<reference evidence="3 4" key="1">
    <citation type="submission" date="2024-01" db="EMBL/GenBank/DDBJ databases">
        <title>Genomic insights into the taxonomy and metabolism of the cyanobacterium Pannus brasiliensis CCIBt3594.</title>
        <authorList>
            <person name="Machado M."/>
            <person name="Botero N.B."/>
            <person name="Andreote A.P.D."/>
            <person name="Feitosa A.M.T."/>
            <person name="Popin R."/>
            <person name="Sivonen K."/>
            <person name="Fiore M.F."/>
        </authorList>
    </citation>
    <scope>NUCLEOTIDE SEQUENCE [LARGE SCALE GENOMIC DNA]</scope>
    <source>
        <strain evidence="3 4">CCIBt3594</strain>
    </source>
</reference>
<feature type="region of interest" description="Disordered" evidence="1">
    <location>
        <begin position="1"/>
        <end position="21"/>
    </location>
</feature>
<protein>
    <submittedName>
        <fullName evidence="3">Uncharacterized protein</fullName>
    </submittedName>
</protein>